<name>A0A0B1TEL0_OESDE</name>
<dbReference type="Gene3D" id="3.40.1280.30">
    <property type="match status" value="1"/>
</dbReference>
<dbReference type="InterPro" id="IPR038459">
    <property type="entry name" value="MT_TRM10-typ_sf"/>
</dbReference>
<dbReference type="EMBL" id="KN549887">
    <property type="protein sequence ID" value="KHJ95674.1"/>
    <property type="molecule type" value="Genomic_DNA"/>
</dbReference>
<dbReference type="GO" id="GO:0008168">
    <property type="term" value="F:methyltransferase activity"/>
    <property type="evidence" value="ECO:0007669"/>
    <property type="project" value="UniProtKB-KW"/>
</dbReference>
<dbReference type="OrthoDB" id="5809081at2759"/>
<evidence type="ECO:0000259" key="4">
    <source>
        <dbReference type="PROSITE" id="PS51675"/>
    </source>
</evidence>
<protein>
    <recommendedName>
        <fullName evidence="4">SAM-dependent MTase TRM10-type domain-containing protein</fullName>
    </recommendedName>
</protein>
<organism evidence="5 6">
    <name type="scientific">Oesophagostomum dentatum</name>
    <name type="common">Nodular worm</name>
    <dbReference type="NCBI Taxonomy" id="61180"/>
    <lineage>
        <taxon>Eukaryota</taxon>
        <taxon>Metazoa</taxon>
        <taxon>Ecdysozoa</taxon>
        <taxon>Nematoda</taxon>
        <taxon>Chromadorea</taxon>
        <taxon>Rhabditida</taxon>
        <taxon>Rhabditina</taxon>
        <taxon>Rhabditomorpha</taxon>
        <taxon>Strongyloidea</taxon>
        <taxon>Strongylidae</taxon>
        <taxon>Oesophagostomum</taxon>
    </lineage>
</organism>
<keyword evidence="6" id="KW-1185">Reference proteome</keyword>
<gene>
    <name evidence="5" type="ORF">OESDEN_04376</name>
</gene>
<dbReference type="PROSITE" id="PS51675">
    <property type="entry name" value="SAM_MT_TRM10"/>
    <property type="match status" value="1"/>
</dbReference>
<keyword evidence="3" id="KW-0949">S-adenosyl-L-methionine</keyword>
<evidence type="ECO:0000313" key="6">
    <source>
        <dbReference type="Proteomes" id="UP000053660"/>
    </source>
</evidence>
<feature type="domain" description="SAM-dependent MTase TRM10-type" evidence="4">
    <location>
        <begin position="41"/>
        <end position="253"/>
    </location>
</feature>
<sequence>MRISILNKRREENGEIVYAPGFNSLIELRGQQFRRIIDRVYGSRLLSMKRCGENLPKLVVDCRFLTEFSVAVQSSFARQLQTLHDSNWTSRVPFEIAVANFRPDNQVAEIVKRQWFFHYGPPSAETSFSPHPFAPNLTSKGLVEACGVDQSEVMYISWRAKHFLPDIPPPNVRAVVLCASNDYQPWSSSVSAAEKDGLTAYRIPLERYVRFEKMSKVLPLSSTASILRAYFQGESICSAMQNSLVFPEKSNHARQKEEKELFEVCFAKFSKI</sequence>
<keyword evidence="1" id="KW-0489">Methyltransferase</keyword>
<evidence type="ECO:0000256" key="3">
    <source>
        <dbReference type="ARBA" id="ARBA00022691"/>
    </source>
</evidence>
<proteinExistence type="predicted"/>
<accession>A0A0B1TEL0</accession>
<keyword evidence="2" id="KW-0808">Transferase</keyword>
<dbReference type="GO" id="GO:0032259">
    <property type="term" value="P:methylation"/>
    <property type="evidence" value="ECO:0007669"/>
    <property type="project" value="UniProtKB-KW"/>
</dbReference>
<dbReference type="InterPro" id="IPR028564">
    <property type="entry name" value="MT_TRM10-typ"/>
</dbReference>
<dbReference type="AlphaFoldDB" id="A0A0B1TEL0"/>
<evidence type="ECO:0000256" key="2">
    <source>
        <dbReference type="ARBA" id="ARBA00022679"/>
    </source>
</evidence>
<reference evidence="5 6" key="1">
    <citation type="submission" date="2014-03" db="EMBL/GenBank/DDBJ databases">
        <title>Draft genome of the hookworm Oesophagostomum dentatum.</title>
        <authorList>
            <person name="Mitreva M."/>
        </authorList>
    </citation>
    <scope>NUCLEOTIDE SEQUENCE [LARGE SCALE GENOMIC DNA]</scope>
    <source>
        <strain evidence="5 6">OD-Hann</strain>
    </source>
</reference>
<evidence type="ECO:0000256" key="1">
    <source>
        <dbReference type="ARBA" id="ARBA00022603"/>
    </source>
</evidence>
<dbReference type="Proteomes" id="UP000053660">
    <property type="component" value="Unassembled WGS sequence"/>
</dbReference>
<evidence type="ECO:0000313" key="5">
    <source>
        <dbReference type="EMBL" id="KHJ95674.1"/>
    </source>
</evidence>